<feature type="domain" description="HTH araC/xylS-type" evidence="4">
    <location>
        <begin position="186"/>
        <end position="284"/>
    </location>
</feature>
<dbReference type="InterPro" id="IPR018062">
    <property type="entry name" value="HTH_AraC-typ_CS"/>
</dbReference>
<dbReference type="GO" id="GO:0003700">
    <property type="term" value="F:DNA-binding transcription factor activity"/>
    <property type="evidence" value="ECO:0007669"/>
    <property type="project" value="InterPro"/>
</dbReference>
<dbReference type="InterPro" id="IPR014710">
    <property type="entry name" value="RmlC-like_jellyroll"/>
</dbReference>
<dbReference type="Proteomes" id="UP000290407">
    <property type="component" value="Unassembled WGS sequence"/>
</dbReference>
<keyword evidence="6" id="KW-1185">Reference proteome</keyword>
<dbReference type="InterPro" id="IPR018060">
    <property type="entry name" value="HTH_AraC"/>
</dbReference>
<dbReference type="Gene3D" id="1.10.10.60">
    <property type="entry name" value="Homeodomain-like"/>
    <property type="match status" value="2"/>
</dbReference>
<sequence>MKPQRLQVATAPNRSFSVRRDYLPNINSRWHCHTEVELIHFHRGSGTQFVGDNIRRFHPGDVVLVGTNLPHYWHYDRDDAAEASQQPYSTVIHFTENFWGDRFLSLPENAVLKAVLDRARRGIRLTGEAGQRVAGLMETLYKAEGTYQLIALMECLLSASQADESCLLASMGFQHEASEVEHERINTIYAYTLNHFQEKIRLDDVASLAGLVPNSFCRYFRSRTGKQYTQFLLEIRIGNACKLLINTNMSIKQICYESGFNNFTCFYKKFKHITGKSPLQYQRSFATRPL</sequence>
<keyword evidence="1" id="KW-0805">Transcription regulation</keyword>
<evidence type="ECO:0000259" key="4">
    <source>
        <dbReference type="PROSITE" id="PS01124"/>
    </source>
</evidence>
<keyword evidence="2" id="KW-0238">DNA-binding</keyword>
<dbReference type="SUPFAM" id="SSF51182">
    <property type="entry name" value="RmlC-like cupins"/>
    <property type="match status" value="1"/>
</dbReference>
<dbReference type="Gene3D" id="2.60.120.10">
    <property type="entry name" value="Jelly Rolls"/>
    <property type="match status" value="1"/>
</dbReference>
<evidence type="ECO:0000256" key="1">
    <source>
        <dbReference type="ARBA" id="ARBA00023015"/>
    </source>
</evidence>
<evidence type="ECO:0000256" key="2">
    <source>
        <dbReference type="ARBA" id="ARBA00023125"/>
    </source>
</evidence>
<dbReference type="InterPro" id="IPR011051">
    <property type="entry name" value="RmlC_Cupin_sf"/>
</dbReference>
<reference evidence="5 6" key="1">
    <citation type="submission" date="2019-01" db="EMBL/GenBank/DDBJ databases">
        <title>Spirosoma flava sp. nov., a propanil-degrading bacterium isolated from herbicide-contaminated soil.</title>
        <authorList>
            <person name="Zhang L."/>
            <person name="Jiang J.-D."/>
        </authorList>
    </citation>
    <scope>NUCLEOTIDE SEQUENCE [LARGE SCALE GENOMIC DNA]</scope>
    <source>
        <strain evidence="5 6">TY50</strain>
    </source>
</reference>
<dbReference type="Pfam" id="PF12833">
    <property type="entry name" value="HTH_18"/>
    <property type="match status" value="1"/>
</dbReference>
<dbReference type="InterPro" id="IPR003313">
    <property type="entry name" value="AraC-bd"/>
</dbReference>
<dbReference type="EMBL" id="SBLB01000003">
    <property type="protein sequence ID" value="RYC69863.1"/>
    <property type="molecule type" value="Genomic_DNA"/>
</dbReference>
<dbReference type="PROSITE" id="PS01124">
    <property type="entry name" value="HTH_ARAC_FAMILY_2"/>
    <property type="match status" value="1"/>
</dbReference>
<organism evidence="5 6">
    <name type="scientific">Spirosoma sordidisoli</name>
    <dbReference type="NCBI Taxonomy" id="2502893"/>
    <lineage>
        <taxon>Bacteria</taxon>
        <taxon>Pseudomonadati</taxon>
        <taxon>Bacteroidota</taxon>
        <taxon>Cytophagia</taxon>
        <taxon>Cytophagales</taxon>
        <taxon>Cytophagaceae</taxon>
        <taxon>Spirosoma</taxon>
    </lineage>
</organism>
<dbReference type="GO" id="GO:0043565">
    <property type="term" value="F:sequence-specific DNA binding"/>
    <property type="evidence" value="ECO:0007669"/>
    <property type="project" value="InterPro"/>
</dbReference>
<keyword evidence="3" id="KW-0804">Transcription</keyword>
<dbReference type="SUPFAM" id="SSF46689">
    <property type="entry name" value="Homeodomain-like"/>
    <property type="match status" value="2"/>
</dbReference>
<gene>
    <name evidence="5" type="ORF">EQG79_14825</name>
</gene>
<evidence type="ECO:0000313" key="5">
    <source>
        <dbReference type="EMBL" id="RYC69863.1"/>
    </source>
</evidence>
<protein>
    <submittedName>
        <fullName evidence="5">AraC family transcriptional regulator</fullName>
    </submittedName>
</protein>
<dbReference type="InterPro" id="IPR009057">
    <property type="entry name" value="Homeodomain-like_sf"/>
</dbReference>
<evidence type="ECO:0000313" key="6">
    <source>
        <dbReference type="Proteomes" id="UP000290407"/>
    </source>
</evidence>
<accession>A0A4Q2UK33</accession>
<comment type="caution">
    <text evidence="5">The sequence shown here is derived from an EMBL/GenBank/DDBJ whole genome shotgun (WGS) entry which is preliminary data.</text>
</comment>
<dbReference type="PANTHER" id="PTHR43280">
    <property type="entry name" value="ARAC-FAMILY TRANSCRIPTIONAL REGULATOR"/>
    <property type="match status" value="1"/>
</dbReference>
<name>A0A4Q2UK33_9BACT</name>
<dbReference type="RefSeq" id="WP_129602223.1">
    <property type="nucleotide sequence ID" value="NZ_SBLB01000003.1"/>
</dbReference>
<dbReference type="Pfam" id="PF02311">
    <property type="entry name" value="AraC_binding"/>
    <property type="match status" value="1"/>
</dbReference>
<dbReference type="PANTHER" id="PTHR43280:SF27">
    <property type="entry name" value="TRANSCRIPTIONAL REGULATOR MTLR"/>
    <property type="match status" value="1"/>
</dbReference>
<evidence type="ECO:0000256" key="3">
    <source>
        <dbReference type="ARBA" id="ARBA00023163"/>
    </source>
</evidence>
<dbReference type="AlphaFoldDB" id="A0A4Q2UK33"/>
<proteinExistence type="predicted"/>
<dbReference type="PROSITE" id="PS00041">
    <property type="entry name" value="HTH_ARAC_FAMILY_1"/>
    <property type="match status" value="1"/>
</dbReference>
<dbReference type="SMART" id="SM00342">
    <property type="entry name" value="HTH_ARAC"/>
    <property type="match status" value="1"/>
</dbReference>